<evidence type="ECO:0000259" key="1">
    <source>
        <dbReference type="Pfam" id="PF18367"/>
    </source>
</evidence>
<dbReference type="AlphaFoldDB" id="M1MYX7"/>
<dbReference type="GO" id="GO:0003677">
    <property type="term" value="F:DNA binding"/>
    <property type="evidence" value="ECO:0007669"/>
    <property type="project" value="InterPro"/>
</dbReference>
<reference evidence="3 4" key="1">
    <citation type="journal article" date="2012" name="Stand. Genomic Sci.">
        <title>Genome sequence of the halotolerant bacterium Corynebacterium halotolerans type strain YIM 70093(T) (= DSM 44683(T)).</title>
        <authorList>
            <person name="Ruckert C."/>
            <person name="Albersmeier A."/>
            <person name="Al-Dilaimi A."/>
            <person name="Niehaus K."/>
            <person name="Szczepanowski R."/>
            <person name="Kalinowski J."/>
        </authorList>
    </citation>
    <scope>NUCLEOTIDE SEQUENCE [LARGE SCALE GENOMIC DNA]</scope>
    <source>
        <strain evidence="3">YIM 70093</strain>
    </source>
</reference>
<organism evidence="3 4">
    <name type="scientific">Corynebacterium halotolerans YIM 70093 = DSM 44683</name>
    <dbReference type="NCBI Taxonomy" id="1121362"/>
    <lineage>
        <taxon>Bacteria</taxon>
        <taxon>Bacillati</taxon>
        <taxon>Actinomycetota</taxon>
        <taxon>Actinomycetes</taxon>
        <taxon>Mycobacteriales</taxon>
        <taxon>Corynebacteriaceae</taxon>
        <taxon>Corynebacterium</taxon>
    </lineage>
</organism>
<gene>
    <name evidence="3" type="ORF">A605_09535</name>
</gene>
<dbReference type="KEGG" id="chn:A605_09535"/>
<dbReference type="HOGENOM" id="CLU_134416_0_0_11"/>
<dbReference type="RefSeq" id="WP_015401328.1">
    <property type="nucleotide sequence ID" value="NC_020302.1"/>
</dbReference>
<dbReference type="eggNOG" id="ENOG5032W34">
    <property type="taxonomic scope" value="Bacteria"/>
</dbReference>
<dbReference type="Proteomes" id="UP000011723">
    <property type="component" value="Chromosome"/>
</dbReference>
<dbReference type="InterPro" id="IPR048576">
    <property type="entry name" value="Rv2175c_wHTH"/>
</dbReference>
<proteinExistence type="predicted"/>
<dbReference type="PATRIC" id="fig|1121362.3.peg.1928"/>
<name>M1MYX7_9CORY</name>
<keyword evidence="4" id="KW-1185">Reference proteome</keyword>
<evidence type="ECO:0000259" key="2">
    <source>
        <dbReference type="Pfam" id="PF21531"/>
    </source>
</evidence>
<evidence type="ECO:0000313" key="4">
    <source>
        <dbReference type="Proteomes" id="UP000011723"/>
    </source>
</evidence>
<dbReference type="Pfam" id="PF21531">
    <property type="entry name" value="Rv2175c_wHTH"/>
    <property type="match status" value="1"/>
</dbReference>
<feature type="domain" description="DNA-binding protein Rv2175c wHTH" evidence="2">
    <location>
        <begin position="11"/>
        <end position="62"/>
    </location>
</feature>
<dbReference type="STRING" id="1121362.A605_09535"/>
<protein>
    <submittedName>
        <fullName evidence="3">Transcriptional regulator</fullName>
    </submittedName>
</protein>
<evidence type="ECO:0000313" key="3">
    <source>
        <dbReference type="EMBL" id="AGF72909.1"/>
    </source>
</evidence>
<dbReference type="Pfam" id="PF18367">
    <property type="entry name" value="Rv2175c_C"/>
    <property type="match status" value="1"/>
</dbReference>
<dbReference type="InterPro" id="IPR041098">
    <property type="entry name" value="Rv2175c_C"/>
</dbReference>
<feature type="domain" description="Rv2175c C-terminal" evidence="1">
    <location>
        <begin position="70"/>
        <end position="124"/>
    </location>
</feature>
<accession>M1MYX7</accession>
<dbReference type="EMBL" id="CP003697">
    <property type="protein sequence ID" value="AGF72909.1"/>
    <property type="molecule type" value="Genomic_DNA"/>
</dbReference>
<sequence>MFTVSSTDKTLDELLADERLLTLPETADRLGVVVTRVHDLLSDKKLLAYRRDGQRLIPASFLGEKDTVNKFVPGVITLLSDGGYSDEEILHYLFTEDASLPGRPVDALHGHLAREVLRRAQAMAL</sequence>